<dbReference type="Gene3D" id="3.40.50.720">
    <property type="entry name" value="NAD(P)-binding Rossmann-like Domain"/>
    <property type="match status" value="1"/>
</dbReference>
<organism evidence="4 5">
    <name type="scientific">Alectoria fallacina</name>
    <dbReference type="NCBI Taxonomy" id="1903189"/>
    <lineage>
        <taxon>Eukaryota</taxon>
        <taxon>Fungi</taxon>
        <taxon>Dikarya</taxon>
        <taxon>Ascomycota</taxon>
        <taxon>Pezizomycotina</taxon>
        <taxon>Lecanoromycetes</taxon>
        <taxon>OSLEUM clade</taxon>
        <taxon>Lecanoromycetidae</taxon>
        <taxon>Lecanorales</taxon>
        <taxon>Lecanorineae</taxon>
        <taxon>Parmeliaceae</taxon>
        <taxon>Alectoria</taxon>
    </lineage>
</organism>
<dbReference type="Proteomes" id="UP000664203">
    <property type="component" value="Unassembled WGS sequence"/>
</dbReference>
<dbReference type="InterPro" id="IPR045312">
    <property type="entry name" value="PCBER-like"/>
</dbReference>
<dbReference type="InterPro" id="IPR036291">
    <property type="entry name" value="NAD(P)-bd_dom_sf"/>
</dbReference>
<feature type="domain" description="NmrA-like" evidence="3">
    <location>
        <begin position="3"/>
        <end position="271"/>
    </location>
</feature>
<evidence type="ECO:0000313" key="4">
    <source>
        <dbReference type="EMBL" id="CAF9921058.1"/>
    </source>
</evidence>
<protein>
    <recommendedName>
        <fullName evidence="3">NmrA-like domain-containing protein</fullName>
    </recommendedName>
</protein>
<evidence type="ECO:0000313" key="5">
    <source>
        <dbReference type="Proteomes" id="UP000664203"/>
    </source>
</evidence>
<dbReference type="CDD" id="cd05259">
    <property type="entry name" value="PCBER_SDR_a"/>
    <property type="match status" value="1"/>
</dbReference>
<keyword evidence="5" id="KW-1185">Reference proteome</keyword>
<dbReference type="GO" id="GO:0016491">
    <property type="term" value="F:oxidoreductase activity"/>
    <property type="evidence" value="ECO:0007669"/>
    <property type="project" value="UniProtKB-KW"/>
</dbReference>
<evidence type="ECO:0000259" key="3">
    <source>
        <dbReference type="Pfam" id="PF05368"/>
    </source>
</evidence>
<keyword evidence="1" id="KW-0521">NADP</keyword>
<name>A0A8H3FFQ4_9LECA</name>
<dbReference type="Gene3D" id="3.90.25.10">
    <property type="entry name" value="UDP-galactose 4-epimerase, domain 1"/>
    <property type="match status" value="1"/>
</dbReference>
<sequence>MVKVALAGATGGLGAIILSAILDTRKHQVVALSRSPNPSLTAKGVDVRPVSYTDHASLTAALRGVHTVLSVIAQEAGVKQFAPSEYAIRDNGDWDFYAGKIPVWEATKASGMEYTQFTCGIFMNTLGTGTPNGETEALGGLRPWTFVINMKAGTADLPGDGNSKVTFTRTQDIGKFVAAALDLEKWEDEMGMVGSTMSYNEVVTAIEKVTRRKMLRKETPEEELKKMIREDEGAKFYNQVRLSIAQVGAPVEPTLNKLAPEIKPWTVEQYLERYWSGVELGEAAWAKGNIIIQANNERRGKAQYGDRLLCHGHSKTVESVQSAYRSPGKDLHSANRRIKLQSRRSRRKRRCASTL</sequence>
<dbReference type="InterPro" id="IPR051609">
    <property type="entry name" value="NmrA/Isoflavone_reductase-like"/>
</dbReference>
<keyword evidence="2" id="KW-0560">Oxidoreductase</keyword>
<comment type="caution">
    <text evidence="4">The sequence shown here is derived from an EMBL/GenBank/DDBJ whole genome shotgun (WGS) entry which is preliminary data.</text>
</comment>
<accession>A0A8H3FFQ4</accession>
<dbReference type="InterPro" id="IPR008030">
    <property type="entry name" value="NmrA-like"/>
</dbReference>
<dbReference type="SUPFAM" id="SSF51735">
    <property type="entry name" value="NAD(P)-binding Rossmann-fold domains"/>
    <property type="match status" value="1"/>
</dbReference>
<dbReference type="PANTHER" id="PTHR47706:SF2">
    <property type="entry name" value="ISOFLAVONE REDUCTASE FAMILY PROTEIN (AFU_ORTHOLOGUE AFUA_2G05290)"/>
    <property type="match status" value="1"/>
</dbReference>
<dbReference type="Pfam" id="PF05368">
    <property type="entry name" value="NmrA"/>
    <property type="match status" value="1"/>
</dbReference>
<reference evidence="4" key="1">
    <citation type="submission" date="2021-03" db="EMBL/GenBank/DDBJ databases">
        <authorList>
            <person name="Tagirdzhanova G."/>
        </authorList>
    </citation>
    <scope>NUCLEOTIDE SEQUENCE</scope>
</reference>
<dbReference type="OrthoDB" id="10000533at2759"/>
<dbReference type="PANTHER" id="PTHR47706">
    <property type="entry name" value="NMRA-LIKE FAMILY PROTEIN"/>
    <property type="match status" value="1"/>
</dbReference>
<gene>
    <name evidence="4" type="ORF">ALECFALPRED_001701</name>
</gene>
<evidence type="ECO:0000256" key="2">
    <source>
        <dbReference type="ARBA" id="ARBA00023002"/>
    </source>
</evidence>
<proteinExistence type="predicted"/>
<evidence type="ECO:0000256" key="1">
    <source>
        <dbReference type="ARBA" id="ARBA00022857"/>
    </source>
</evidence>
<dbReference type="EMBL" id="CAJPDR010000142">
    <property type="protein sequence ID" value="CAF9921058.1"/>
    <property type="molecule type" value="Genomic_DNA"/>
</dbReference>
<dbReference type="AlphaFoldDB" id="A0A8H3FFQ4"/>